<dbReference type="InterPro" id="IPR002470">
    <property type="entry name" value="Peptidase_S9A"/>
</dbReference>
<dbReference type="InterPro" id="IPR001375">
    <property type="entry name" value="Peptidase_S9_cat"/>
</dbReference>
<evidence type="ECO:0000313" key="7">
    <source>
        <dbReference type="EMBL" id="GAA3529935.1"/>
    </source>
</evidence>
<evidence type="ECO:0000256" key="4">
    <source>
        <dbReference type="SAM" id="MobiDB-lite"/>
    </source>
</evidence>
<dbReference type="RefSeq" id="WP_344855973.1">
    <property type="nucleotide sequence ID" value="NZ_BAAAZN010000002.1"/>
</dbReference>
<feature type="region of interest" description="Disordered" evidence="4">
    <location>
        <begin position="673"/>
        <end position="699"/>
    </location>
</feature>
<dbReference type="EMBL" id="BAAAZN010000002">
    <property type="protein sequence ID" value="GAA3529935.1"/>
    <property type="molecule type" value="Genomic_DNA"/>
</dbReference>
<evidence type="ECO:0000259" key="6">
    <source>
        <dbReference type="Pfam" id="PF02897"/>
    </source>
</evidence>
<gene>
    <name evidence="7" type="ORF">GCM10022222_11100</name>
</gene>
<reference evidence="8" key="1">
    <citation type="journal article" date="2019" name="Int. J. Syst. Evol. Microbiol.">
        <title>The Global Catalogue of Microorganisms (GCM) 10K type strain sequencing project: providing services to taxonomists for standard genome sequencing and annotation.</title>
        <authorList>
            <consortium name="The Broad Institute Genomics Platform"/>
            <consortium name="The Broad Institute Genome Sequencing Center for Infectious Disease"/>
            <person name="Wu L."/>
            <person name="Ma J."/>
        </authorList>
    </citation>
    <scope>NUCLEOTIDE SEQUENCE [LARGE SCALE GENOMIC DNA]</scope>
    <source>
        <strain evidence="8">JCM 16898</strain>
    </source>
</reference>
<dbReference type="Gene3D" id="3.40.50.1820">
    <property type="entry name" value="alpha/beta hydrolase"/>
    <property type="match status" value="1"/>
</dbReference>
<feature type="domain" description="Peptidase S9A N-terminal" evidence="6">
    <location>
        <begin position="2"/>
        <end position="219"/>
    </location>
</feature>
<evidence type="ECO:0000256" key="2">
    <source>
        <dbReference type="ARBA" id="ARBA00022801"/>
    </source>
</evidence>
<dbReference type="Pfam" id="PF02897">
    <property type="entry name" value="Peptidase_S9_N"/>
    <property type="match status" value="1"/>
</dbReference>
<dbReference type="InterPro" id="IPR051167">
    <property type="entry name" value="Prolyl_oligopep/macrocyclase"/>
</dbReference>
<dbReference type="Gene3D" id="2.130.10.120">
    <property type="entry name" value="Prolyl oligopeptidase, N-terminal domain"/>
    <property type="match status" value="1"/>
</dbReference>
<sequence length="699" mass="77228">MTVEDPYLWLEDVTGEAALDWVRARNAGTLDVLTSGERFGQLRDAIREVLDAGGRIPYVVRRGSHLYNFWQDAEHPRGLWRRTTLEQYRSAEPEWELLLDVDALAGAEGENWVWKGAAVLRPGHRLGLVQLSRGGADATVVREFDLDAHEFVEGGFFLPEAKNRVSWIDADRLYLGTDFGPGTLTTSGYPRLVKEWRRGTAPEDAVPVFEAKPDDVAVSGHHDPTEGFERDFVYRAIDFFRTEVFERTPAGLLKLDLPHDVDVSVHREWLLVQPRTSWTVGGTEHPAGALLAIRYEAFKAGERDFTALFTPDAHTSLDYYTWTRHHLLLGTLRDVKTELRVLTPGPDGWSEAALAGAPEFGSAQIVDTEPDLDDEYLVDSSSYVQPSTLSRGVVGGEVEVLKQAPGFFDTDGIEVSQHFATSEDGTKIPYFVLRPADAEGGPTLLSGYGGFEVSLTPSYSGSIGRSWLSRGGTYVVANIRGGGEYGPEWHAQAVKANRHKVYEDFSAVARDLVTRGITTAKRLGIQGGSNGGLLMGVMLTQYPELFGAIVCQVPLLDMKRYHLLPAGASWMAEWGDPDVPAEWEYISKYSPYQNVHADRTYPPILFVTSTRDDRVHPGHARKMVARMREQGHPEVEYFENIEGGHGAAADNGQLAFRTALAYEFLWSKLTDGRAEKGDAATRSTSSSPRGRGSAGPDAD</sequence>
<evidence type="ECO:0000256" key="1">
    <source>
        <dbReference type="ARBA" id="ARBA00022670"/>
    </source>
</evidence>
<dbReference type="InterPro" id="IPR023302">
    <property type="entry name" value="Pept_S9A_N"/>
</dbReference>
<accession>A0ABP6VAE8</accession>
<dbReference type="SUPFAM" id="SSF53474">
    <property type="entry name" value="alpha/beta-Hydrolases"/>
    <property type="match status" value="1"/>
</dbReference>
<evidence type="ECO:0000313" key="8">
    <source>
        <dbReference type="Proteomes" id="UP001500689"/>
    </source>
</evidence>
<dbReference type="PRINTS" id="PR00862">
    <property type="entry name" value="PROLIGOPTASE"/>
</dbReference>
<dbReference type="PANTHER" id="PTHR42881:SF13">
    <property type="entry name" value="PROLYL ENDOPEPTIDASE"/>
    <property type="match status" value="1"/>
</dbReference>
<keyword evidence="8" id="KW-1185">Reference proteome</keyword>
<dbReference type="Proteomes" id="UP001500689">
    <property type="component" value="Unassembled WGS sequence"/>
</dbReference>
<proteinExistence type="predicted"/>
<evidence type="ECO:0000256" key="3">
    <source>
        <dbReference type="ARBA" id="ARBA00022825"/>
    </source>
</evidence>
<keyword evidence="2" id="KW-0378">Hydrolase</keyword>
<feature type="domain" description="Peptidase S9 prolyl oligopeptidase catalytic" evidence="5">
    <location>
        <begin position="466"/>
        <end position="669"/>
    </location>
</feature>
<dbReference type="PANTHER" id="PTHR42881">
    <property type="entry name" value="PROLYL ENDOPEPTIDASE"/>
    <property type="match status" value="1"/>
</dbReference>
<organism evidence="7 8">
    <name type="scientific">Amycolatopsis ultiminotia</name>
    <dbReference type="NCBI Taxonomy" id="543629"/>
    <lineage>
        <taxon>Bacteria</taxon>
        <taxon>Bacillati</taxon>
        <taxon>Actinomycetota</taxon>
        <taxon>Actinomycetes</taxon>
        <taxon>Pseudonocardiales</taxon>
        <taxon>Pseudonocardiaceae</taxon>
        <taxon>Amycolatopsis</taxon>
    </lineage>
</organism>
<keyword evidence="1" id="KW-0645">Protease</keyword>
<dbReference type="InterPro" id="IPR029058">
    <property type="entry name" value="AB_hydrolase_fold"/>
</dbReference>
<comment type="caution">
    <text evidence="7">The sequence shown here is derived from an EMBL/GenBank/DDBJ whole genome shotgun (WGS) entry which is preliminary data.</text>
</comment>
<dbReference type="Pfam" id="PF00326">
    <property type="entry name" value="Peptidase_S9"/>
    <property type="match status" value="1"/>
</dbReference>
<name>A0ABP6VAE8_9PSEU</name>
<protein>
    <submittedName>
        <fullName evidence="7">Prolyl oligopeptidase family serine peptidase</fullName>
    </submittedName>
</protein>
<feature type="compositionally biased region" description="Low complexity" evidence="4">
    <location>
        <begin position="680"/>
        <end position="699"/>
    </location>
</feature>
<keyword evidence="3" id="KW-0720">Serine protease</keyword>
<evidence type="ECO:0000259" key="5">
    <source>
        <dbReference type="Pfam" id="PF00326"/>
    </source>
</evidence>
<dbReference type="SUPFAM" id="SSF50993">
    <property type="entry name" value="Peptidase/esterase 'gauge' domain"/>
    <property type="match status" value="1"/>
</dbReference>